<evidence type="ECO:0000256" key="1">
    <source>
        <dbReference type="ARBA" id="ARBA00000086"/>
    </source>
</evidence>
<dbReference type="Pfam" id="PF00730">
    <property type="entry name" value="HhH-GPD"/>
    <property type="match status" value="1"/>
</dbReference>
<keyword evidence="4" id="KW-0227">DNA damage</keyword>
<evidence type="ECO:0000313" key="8">
    <source>
        <dbReference type="Proteomes" id="UP000217895"/>
    </source>
</evidence>
<comment type="similarity">
    <text evidence="2">Belongs to the alkylbase DNA glycosidase AlkA family.</text>
</comment>
<dbReference type="GO" id="GO:0043916">
    <property type="term" value="F:DNA-7-methylguanine glycosylase activity"/>
    <property type="evidence" value="ECO:0007669"/>
    <property type="project" value="TreeGrafter"/>
</dbReference>
<protein>
    <recommendedName>
        <fullName evidence="3">DNA-3-methyladenine glycosylase II</fullName>
        <ecNumber evidence="3">3.2.2.21</ecNumber>
    </recommendedName>
</protein>
<keyword evidence="8" id="KW-1185">Reference proteome</keyword>
<evidence type="ECO:0000256" key="2">
    <source>
        <dbReference type="ARBA" id="ARBA00010817"/>
    </source>
</evidence>
<evidence type="ECO:0000313" key="7">
    <source>
        <dbReference type="EMBL" id="BAY57550.1"/>
    </source>
</evidence>
<organism evidence="7 8">
    <name type="scientific">Leptolyngbya boryana NIES-2135</name>
    <dbReference type="NCBI Taxonomy" id="1973484"/>
    <lineage>
        <taxon>Bacteria</taxon>
        <taxon>Bacillati</taxon>
        <taxon>Cyanobacteriota</taxon>
        <taxon>Cyanophyceae</taxon>
        <taxon>Leptolyngbyales</taxon>
        <taxon>Leptolyngbyaceae</taxon>
        <taxon>Leptolyngbya group</taxon>
        <taxon>Leptolyngbya</taxon>
    </lineage>
</organism>
<dbReference type="PANTHER" id="PTHR43003">
    <property type="entry name" value="DNA-3-METHYLADENINE GLYCOSYLASE"/>
    <property type="match status" value="1"/>
</dbReference>
<dbReference type="GO" id="GO:0005737">
    <property type="term" value="C:cytoplasm"/>
    <property type="evidence" value="ECO:0007669"/>
    <property type="project" value="TreeGrafter"/>
</dbReference>
<comment type="catalytic activity">
    <reaction evidence="1">
        <text>Hydrolysis of alkylated DNA, releasing 3-methyladenine, 3-methylguanine, 7-methylguanine and 7-methyladenine.</text>
        <dbReference type="EC" id="3.2.2.21"/>
    </reaction>
</comment>
<dbReference type="CDD" id="cd00056">
    <property type="entry name" value="ENDO3c"/>
    <property type="match status" value="1"/>
</dbReference>
<dbReference type="Gene3D" id="1.10.340.30">
    <property type="entry name" value="Hypothetical protein, domain 2"/>
    <property type="match status" value="1"/>
</dbReference>
<proteinExistence type="inferred from homology"/>
<dbReference type="PANTHER" id="PTHR43003:SF5">
    <property type="entry name" value="DNA-3-METHYLADENINE GLYCOSYLASE"/>
    <property type="match status" value="1"/>
</dbReference>
<dbReference type="GO" id="GO:0006307">
    <property type="term" value="P:DNA alkylation repair"/>
    <property type="evidence" value="ECO:0007669"/>
    <property type="project" value="TreeGrafter"/>
</dbReference>
<reference evidence="7 8" key="1">
    <citation type="submission" date="2017-06" db="EMBL/GenBank/DDBJ databases">
        <title>Genome sequencing of cyanobaciteial culture collection at National Institute for Environmental Studies (NIES).</title>
        <authorList>
            <person name="Hirose Y."/>
            <person name="Shimura Y."/>
            <person name="Fujisawa T."/>
            <person name="Nakamura Y."/>
            <person name="Kawachi M."/>
        </authorList>
    </citation>
    <scope>NUCLEOTIDE SEQUENCE [LARGE SCALE GENOMIC DNA]</scope>
    <source>
        <strain evidence="7 8">NIES-2135</strain>
    </source>
</reference>
<name>A0A1Z4JLF6_LEPBY</name>
<evidence type="ECO:0000256" key="4">
    <source>
        <dbReference type="ARBA" id="ARBA00022763"/>
    </source>
</evidence>
<dbReference type="GO" id="GO:0008725">
    <property type="term" value="F:DNA-3-methyladenine glycosylase activity"/>
    <property type="evidence" value="ECO:0007669"/>
    <property type="project" value="TreeGrafter"/>
</dbReference>
<dbReference type="Proteomes" id="UP000217895">
    <property type="component" value="Chromosome"/>
</dbReference>
<dbReference type="EMBL" id="AP018203">
    <property type="protein sequence ID" value="BAY57550.1"/>
    <property type="molecule type" value="Genomic_DNA"/>
</dbReference>
<dbReference type="InterPro" id="IPR051912">
    <property type="entry name" value="Alkylbase_DNA_Glycosylase/TA"/>
</dbReference>
<dbReference type="Gene3D" id="1.10.1670.40">
    <property type="match status" value="1"/>
</dbReference>
<dbReference type="AlphaFoldDB" id="A0A1Z4JLF6"/>
<keyword evidence="5" id="KW-0234">DNA repair</keyword>
<dbReference type="InterPro" id="IPR003265">
    <property type="entry name" value="HhH-GPD_domain"/>
</dbReference>
<evidence type="ECO:0000256" key="5">
    <source>
        <dbReference type="ARBA" id="ARBA00023204"/>
    </source>
</evidence>
<evidence type="ECO:0000256" key="3">
    <source>
        <dbReference type="ARBA" id="ARBA00012000"/>
    </source>
</evidence>
<dbReference type="GO" id="GO:0006285">
    <property type="term" value="P:base-excision repair, AP site formation"/>
    <property type="evidence" value="ECO:0007669"/>
    <property type="project" value="TreeGrafter"/>
</dbReference>
<dbReference type="GO" id="GO:0032131">
    <property type="term" value="F:alkylated DNA binding"/>
    <property type="evidence" value="ECO:0007669"/>
    <property type="project" value="TreeGrafter"/>
</dbReference>
<accession>A0A1Z4JLF6</accession>
<dbReference type="SMART" id="SM00478">
    <property type="entry name" value="ENDO3c"/>
    <property type="match status" value="1"/>
</dbReference>
<evidence type="ECO:0000259" key="6">
    <source>
        <dbReference type="SMART" id="SM00478"/>
    </source>
</evidence>
<gene>
    <name evidence="7" type="ORF">NIES2135_44160</name>
</gene>
<dbReference type="EC" id="3.2.2.21" evidence="3"/>
<dbReference type="SUPFAM" id="SSF48150">
    <property type="entry name" value="DNA-glycosylase"/>
    <property type="match status" value="1"/>
</dbReference>
<dbReference type="FunFam" id="1.10.340.30:FF:000004">
    <property type="entry name" value="DNA-3-methyladenine glycosylase II"/>
    <property type="match status" value="1"/>
</dbReference>
<dbReference type="InterPro" id="IPR011257">
    <property type="entry name" value="DNA_glycosylase"/>
</dbReference>
<feature type="domain" description="HhH-GPD" evidence="6">
    <location>
        <begin position="61"/>
        <end position="215"/>
    </location>
</feature>
<sequence>MEKPFPERLSLPLSCMNDYAIAIQTLKLADPRLGTVIDQVGECKLTQQSGDLLHSLARSIVYQQLSTKAATAIYHRFLELYRDRAITAEAILETPDETLRGVGFSRQKIVYLKDLAQNIQTGLPTLEELEELEDEAIIQTLIKVKGIGRWTVQMLLIFRLHRWNVLPVDDLGIRAGIRRIYQLEELPDKKTVLQVGQAWNPYCTIASWYIWRSLELP</sequence>
<dbReference type="GO" id="GO:0032993">
    <property type="term" value="C:protein-DNA complex"/>
    <property type="evidence" value="ECO:0007669"/>
    <property type="project" value="TreeGrafter"/>
</dbReference>